<keyword evidence="5 12" id="KW-0067">ATP-binding</keyword>
<comment type="catalytic activity">
    <reaction evidence="11">
        <text>ATP + H2O = ADP + phosphate + H(+)</text>
        <dbReference type="Rhea" id="RHEA:13065"/>
        <dbReference type="ChEBI" id="CHEBI:15377"/>
        <dbReference type="ChEBI" id="CHEBI:15378"/>
        <dbReference type="ChEBI" id="CHEBI:30616"/>
        <dbReference type="ChEBI" id="CHEBI:43474"/>
        <dbReference type="ChEBI" id="CHEBI:456216"/>
        <dbReference type="EC" id="5.6.2.4"/>
    </reaction>
</comment>
<dbReference type="PANTHER" id="PTHR11070">
    <property type="entry name" value="UVRD / RECB / PCRA DNA HELICASE FAMILY MEMBER"/>
    <property type="match status" value="1"/>
</dbReference>
<feature type="domain" description="UvrD-like helicase C-terminal" evidence="14">
    <location>
        <begin position="318"/>
        <end position="599"/>
    </location>
</feature>
<dbReference type="EMBL" id="FOFN01000002">
    <property type="protein sequence ID" value="SEQ42712.1"/>
    <property type="molecule type" value="Genomic_DNA"/>
</dbReference>
<dbReference type="InterPro" id="IPR014016">
    <property type="entry name" value="UvrD-like_ATP-bd"/>
</dbReference>
<dbReference type="STRING" id="419940.SAMN05421824_1615"/>
<dbReference type="Proteomes" id="UP000198999">
    <property type="component" value="Unassembled WGS sequence"/>
</dbReference>
<dbReference type="PANTHER" id="PTHR11070:SF2">
    <property type="entry name" value="ATP-DEPENDENT DNA HELICASE SRS2"/>
    <property type="match status" value="1"/>
</dbReference>
<keyword evidence="6" id="KW-0238">DNA-binding</keyword>
<gene>
    <name evidence="15" type="ORF">SAMN05421824_1615</name>
</gene>
<evidence type="ECO:0000256" key="12">
    <source>
        <dbReference type="PROSITE-ProRule" id="PRU00560"/>
    </source>
</evidence>
<dbReference type="GO" id="GO:0005524">
    <property type="term" value="F:ATP binding"/>
    <property type="evidence" value="ECO:0007669"/>
    <property type="project" value="UniProtKB-UniRule"/>
</dbReference>
<evidence type="ECO:0000256" key="1">
    <source>
        <dbReference type="ARBA" id="ARBA00009922"/>
    </source>
</evidence>
<feature type="binding site" evidence="12">
    <location>
        <begin position="53"/>
        <end position="60"/>
    </location>
    <ligand>
        <name>ATP</name>
        <dbReference type="ChEBI" id="CHEBI:30616"/>
    </ligand>
</feature>
<keyword evidence="3 12" id="KW-0378">Hydrolase</keyword>
<sequence length="817" mass="93327">MFIIIDKSNRIYHKQWLFSHVEKEETLEEYLNQLNSAQREPTIQIEGPMIVIAGAGSGKTRVLTYRIAYMMSKGIDPFNILSLTFTNKAAREMKDRIAAIVGASEAKNLWMGTFHSVFAKILRIEADRLGYPSNFTIYDTQDSDRLIASIIKEMNLDKDIYKYKQIRSRISSYKNSLITVRAYFQNPELIEADTMARRPKMGDIYKAYVERCFKAGAMDFDDLLLKTNELLTRFPEVLAKYQNRFKYILVDEYQDTNHSQYLIVRALSDKFQNICVVGDDAQSIYAFRGANINNILNFQKDYDDVKVFRLEQNYRSTKNIVNAANSIIDKNQTKLEKIVWTANEEGAKIKVNRSLTDGDEGRYVASTIFETKMQEHVHNSDFAVLYRTNAQSRAIEDALRKRDIKYRIYGGLSFYQRKEIKDVLSYLRLVINPADEEALKRIINFPPRGIGQTTVDKLVVAANGYDKPIFDVIKNLDRANINVNSGTKTKLENFATLIESYQVMNQTADVFELAEHVTKTSGLIREFNKDGTPEGVARMENIEELLNGMKDFVEGQKEIADATGSLAEFLEDVALATDLDNDKGDSDHVALMTIHLAKGLEFPYVFIVGLEEDLFPSAMSMNTRSELEEERRLFYVALTRAEKQAYLTYALSRYRWGKLIDAEPSRFIEEIDEQYLDIVTPIEERRYNPMLDASIFGDVHPEDARRVEPKEIASPNKIRYKPAKQFKPKKGATKKEPEKFKVSTPKNLKPVSKTTNGASNLFDSKLVVGNIVKHIRFGKGEVLKIEGSGADTKAEIQFEAGGNKKLLLRFAKLEVIG</sequence>
<name>A0A1H9FXU7_9FLAO</name>
<evidence type="ECO:0000256" key="5">
    <source>
        <dbReference type="ARBA" id="ARBA00022840"/>
    </source>
</evidence>
<dbReference type="CDD" id="cd17932">
    <property type="entry name" value="DEXQc_UvrD"/>
    <property type="match status" value="1"/>
</dbReference>
<evidence type="ECO:0000256" key="8">
    <source>
        <dbReference type="ARBA" id="ARBA00034617"/>
    </source>
</evidence>
<keyword evidence="4 12" id="KW-0347">Helicase</keyword>
<reference evidence="15 16" key="1">
    <citation type="submission" date="2016-10" db="EMBL/GenBank/DDBJ databases">
        <authorList>
            <person name="de Groot N.N."/>
        </authorList>
    </citation>
    <scope>NUCLEOTIDE SEQUENCE [LARGE SCALE GENOMIC DNA]</scope>
    <source>
        <strain evidence="15 16">DSM 21035</strain>
    </source>
</reference>
<dbReference type="GO" id="GO:0043138">
    <property type="term" value="F:3'-5' DNA helicase activity"/>
    <property type="evidence" value="ECO:0007669"/>
    <property type="project" value="UniProtKB-EC"/>
</dbReference>
<dbReference type="FunFam" id="1.10.486.10:FF:000003">
    <property type="entry name" value="ATP-dependent DNA helicase"/>
    <property type="match status" value="1"/>
</dbReference>
<dbReference type="Pfam" id="PF13361">
    <property type="entry name" value="UvrD_C"/>
    <property type="match status" value="1"/>
</dbReference>
<dbReference type="InterPro" id="IPR000212">
    <property type="entry name" value="DNA_helicase_UvrD/REP"/>
</dbReference>
<proteinExistence type="inferred from homology"/>
<evidence type="ECO:0000256" key="9">
    <source>
        <dbReference type="ARBA" id="ARBA00034808"/>
    </source>
</evidence>
<evidence type="ECO:0000313" key="16">
    <source>
        <dbReference type="Proteomes" id="UP000198999"/>
    </source>
</evidence>
<protein>
    <recommendedName>
        <fullName evidence="9">DNA 3'-5' helicase</fullName>
        <ecNumber evidence="9">5.6.2.4</ecNumber>
    </recommendedName>
    <alternativeName>
        <fullName evidence="10">DNA 3'-5' helicase II</fullName>
    </alternativeName>
</protein>
<dbReference type="GO" id="GO:0003677">
    <property type="term" value="F:DNA binding"/>
    <property type="evidence" value="ECO:0007669"/>
    <property type="project" value="UniProtKB-KW"/>
</dbReference>
<dbReference type="GO" id="GO:0033202">
    <property type="term" value="C:DNA helicase complex"/>
    <property type="evidence" value="ECO:0007669"/>
    <property type="project" value="TreeGrafter"/>
</dbReference>
<accession>A0A1H9FXU7</accession>
<dbReference type="CDD" id="cd18807">
    <property type="entry name" value="SF1_C_UvrD"/>
    <property type="match status" value="1"/>
</dbReference>
<evidence type="ECO:0000256" key="11">
    <source>
        <dbReference type="ARBA" id="ARBA00048988"/>
    </source>
</evidence>
<evidence type="ECO:0000313" key="15">
    <source>
        <dbReference type="EMBL" id="SEQ42712.1"/>
    </source>
</evidence>
<dbReference type="GO" id="GO:0005829">
    <property type="term" value="C:cytosol"/>
    <property type="evidence" value="ECO:0007669"/>
    <property type="project" value="TreeGrafter"/>
</dbReference>
<dbReference type="Gene3D" id="3.40.50.300">
    <property type="entry name" value="P-loop containing nucleotide triphosphate hydrolases"/>
    <property type="match status" value="2"/>
</dbReference>
<evidence type="ECO:0000259" key="14">
    <source>
        <dbReference type="PROSITE" id="PS51217"/>
    </source>
</evidence>
<dbReference type="Pfam" id="PF21196">
    <property type="entry name" value="PcrA_UvrD_tudor"/>
    <property type="match status" value="1"/>
</dbReference>
<organism evidence="15 16">
    <name type="scientific">Hyunsoonleella jejuensis</name>
    <dbReference type="NCBI Taxonomy" id="419940"/>
    <lineage>
        <taxon>Bacteria</taxon>
        <taxon>Pseudomonadati</taxon>
        <taxon>Bacteroidota</taxon>
        <taxon>Flavobacteriia</taxon>
        <taxon>Flavobacteriales</taxon>
        <taxon>Flavobacteriaceae</taxon>
    </lineage>
</organism>
<keyword evidence="7" id="KW-0413">Isomerase</keyword>
<dbReference type="InterPro" id="IPR014017">
    <property type="entry name" value="DNA_helicase_UvrD-like_C"/>
</dbReference>
<feature type="domain" description="UvrD-like helicase ATP-binding" evidence="13">
    <location>
        <begin position="32"/>
        <end position="317"/>
    </location>
</feature>
<evidence type="ECO:0000256" key="7">
    <source>
        <dbReference type="ARBA" id="ARBA00023235"/>
    </source>
</evidence>
<comment type="catalytic activity">
    <reaction evidence="8">
        <text>Couples ATP hydrolysis with the unwinding of duplex DNA by translocating in the 3'-5' direction.</text>
        <dbReference type="EC" id="5.6.2.4"/>
    </reaction>
</comment>
<dbReference type="PROSITE" id="PS51198">
    <property type="entry name" value="UVRD_HELICASE_ATP_BIND"/>
    <property type="match status" value="1"/>
</dbReference>
<evidence type="ECO:0000259" key="13">
    <source>
        <dbReference type="PROSITE" id="PS51198"/>
    </source>
</evidence>
<keyword evidence="2 12" id="KW-0547">Nucleotide-binding</keyword>
<dbReference type="PROSITE" id="PS51217">
    <property type="entry name" value="UVRD_HELICASE_CTER"/>
    <property type="match status" value="1"/>
</dbReference>
<dbReference type="SUPFAM" id="SSF52540">
    <property type="entry name" value="P-loop containing nucleoside triphosphate hydrolases"/>
    <property type="match status" value="1"/>
</dbReference>
<dbReference type="EC" id="5.6.2.4" evidence="9"/>
<dbReference type="AlphaFoldDB" id="A0A1H9FXU7"/>
<evidence type="ECO:0000256" key="10">
    <source>
        <dbReference type="ARBA" id="ARBA00034923"/>
    </source>
</evidence>
<dbReference type="GO" id="GO:0016887">
    <property type="term" value="F:ATP hydrolysis activity"/>
    <property type="evidence" value="ECO:0007669"/>
    <property type="project" value="RHEA"/>
</dbReference>
<dbReference type="InterPro" id="IPR027417">
    <property type="entry name" value="P-loop_NTPase"/>
</dbReference>
<comment type="similarity">
    <text evidence="1">Belongs to the helicase family. UvrD subfamily.</text>
</comment>
<dbReference type="InterPro" id="IPR013986">
    <property type="entry name" value="DExx_box_DNA_helicase_dom_sf"/>
</dbReference>
<evidence type="ECO:0000256" key="4">
    <source>
        <dbReference type="ARBA" id="ARBA00022806"/>
    </source>
</evidence>
<keyword evidence="16" id="KW-1185">Reference proteome</keyword>
<evidence type="ECO:0000256" key="3">
    <source>
        <dbReference type="ARBA" id="ARBA00022801"/>
    </source>
</evidence>
<dbReference type="Gene3D" id="1.10.486.10">
    <property type="entry name" value="PCRA, domain 4"/>
    <property type="match status" value="1"/>
</dbReference>
<evidence type="ECO:0000256" key="6">
    <source>
        <dbReference type="ARBA" id="ARBA00023125"/>
    </source>
</evidence>
<evidence type="ECO:0000256" key="2">
    <source>
        <dbReference type="ARBA" id="ARBA00022741"/>
    </source>
</evidence>
<dbReference type="Gene3D" id="1.10.10.160">
    <property type="match status" value="1"/>
</dbReference>
<dbReference type="GO" id="GO:0000725">
    <property type="term" value="P:recombinational repair"/>
    <property type="evidence" value="ECO:0007669"/>
    <property type="project" value="TreeGrafter"/>
</dbReference>
<dbReference type="Pfam" id="PF00580">
    <property type="entry name" value="UvrD-helicase"/>
    <property type="match status" value="1"/>
</dbReference>